<gene>
    <name evidence="8" type="ORF">D3M59_06825</name>
</gene>
<dbReference type="Gene3D" id="2.40.160.50">
    <property type="entry name" value="membrane protein fhac: a member of the omp85/tpsb transporter family"/>
    <property type="match status" value="1"/>
</dbReference>
<evidence type="ECO:0000256" key="4">
    <source>
        <dbReference type="SAM" id="MobiDB-lite"/>
    </source>
</evidence>
<evidence type="ECO:0000256" key="1">
    <source>
        <dbReference type="ARBA" id="ARBA00022452"/>
    </source>
</evidence>
<feature type="chain" id="PRO_5019189256" evidence="5">
    <location>
        <begin position="30"/>
        <end position="576"/>
    </location>
</feature>
<dbReference type="PANTHER" id="PTHR34597">
    <property type="entry name" value="SLR1661 PROTEIN"/>
    <property type="match status" value="1"/>
</dbReference>
<sequence>MGISHRNRLRLPCMAAASAALLAPGPAIAQSIAPTREELTGVTQPPPQQRPTLNIVGGVERSPCPLADPRYADVRVTIRQVEFNGLKGASPDDMRAAWAPYAGTDQPVSVLCEIRDAAATILRNRGYLAAVQVPTQRIEDGVVRMETLYARITTVRARGQTDGAEAKLAAYLNQLTEDEYFDRNKAERYLLLARDIPGYNVQLTLKPAGTGPGELVGEVAVLRRRYSLDATIQNLAAQETGRWGAQLRAQAYGLTGMGDVTSLAFYSTADFKEQKILQAAHSFRPGSEGLVVDGQFTYAWTKPDIDAGDATPELKAKTLFWTLGARYPIVRRQASNLWAGIGFDYVDQKVDFFGPLTRDKLRVLWLRGEWDAVDLTSRRPAWKASALVEVRKGLDIFGATEGCDGACIPGEVPQSRFDGEADATVIRLSGQAELALGRDFAVVFAPRGQYSFSPLLSFEEFTAGNYTVGRGYDPATLSGDSGLGITTELRGPRLPMSSRARLSVQPYIFGDAAWIWDRNDGEGAHHLKSAGGGVRAEMGDRFRLDTSIAVPLEKAGFENRKGGVRLLVTLTSRILP</sequence>
<feature type="signal peptide" evidence="5">
    <location>
        <begin position="1"/>
        <end position="29"/>
    </location>
</feature>
<keyword evidence="3" id="KW-0998">Cell outer membrane</keyword>
<evidence type="ECO:0000313" key="9">
    <source>
        <dbReference type="Proteomes" id="UP000285023"/>
    </source>
</evidence>
<keyword evidence="1" id="KW-0472">Membrane</keyword>
<dbReference type="Pfam" id="PF03865">
    <property type="entry name" value="ShlB"/>
    <property type="match status" value="1"/>
</dbReference>
<dbReference type="InterPro" id="IPR013686">
    <property type="entry name" value="Polypept-transport_assoc_ShlB"/>
</dbReference>
<evidence type="ECO:0000256" key="5">
    <source>
        <dbReference type="SAM" id="SignalP"/>
    </source>
</evidence>
<feature type="region of interest" description="Disordered" evidence="4">
    <location>
        <begin position="39"/>
        <end position="59"/>
    </location>
</feature>
<evidence type="ECO:0000313" key="8">
    <source>
        <dbReference type="EMBL" id="RIX32620.1"/>
    </source>
</evidence>
<keyword evidence="1" id="KW-1134">Transmembrane beta strand</keyword>
<dbReference type="Gene3D" id="3.10.20.310">
    <property type="entry name" value="membrane protein fhac"/>
    <property type="match status" value="1"/>
</dbReference>
<feature type="domain" description="Haemolysin activator HlyB C-terminal" evidence="6">
    <location>
        <begin position="224"/>
        <end position="535"/>
    </location>
</feature>
<proteinExistence type="predicted"/>
<feature type="domain" description="Polypeptide-transport-associated ShlB-type" evidence="7">
    <location>
        <begin position="77"/>
        <end position="145"/>
    </location>
</feature>
<organism evidence="8 9">
    <name type="scientific">Sphingomonas edaphi</name>
    <dbReference type="NCBI Taxonomy" id="2315689"/>
    <lineage>
        <taxon>Bacteria</taxon>
        <taxon>Pseudomonadati</taxon>
        <taxon>Pseudomonadota</taxon>
        <taxon>Alphaproteobacteria</taxon>
        <taxon>Sphingomonadales</taxon>
        <taxon>Sphingomonadaceae</taxon>
        <taxon>Sphingomonas</taxon>
    </lineage>
</organism>
<evidence type="ECO:0000256" key="3">
    <source>
        <dbReference type="ARBA" id="ARBA00023237"/>
    </source>
</evidence>
<dbReference type="GO" id="GO:0098046">
    <property type="term" value="C:type V protein secretion system complex"/>
    <property type="evidence" value="ECO:0007669"/>
    <property type="project" value="TreeGrafter"/>
</dbReference>
<dbReference type="GO" id="GO:0046819">
    <property type="term" value="P:protein secretion by the type V secretion system"/>
    <property type="evidence" value="ECO:0007669"/>
    <property type="project" value="TreeGrafter"/>
</dbReference>
<dbReference type="OrthoDB" id="7486497at2"/>
<reference evidence="8 9" key="1">
    <citation type="submission" date="2018-09" db="EMBL/GenBank/DDBJ databases">
        <title>Sphingomonas sp. DAC4.</title>
        <authorList>
            <person name="Seo T."/>
        </authorList>
    </citation>
    <scope>NUCLEOTIDE SEQUENCE [LARGE SCALE GENOMIC DNA]</scope>
    <source>
        <strain evidence="8 9">DAC4</strain>
    </source>
</reference>
<dbReference type="InterPro" id="IPR051544">
    <property type="entry name" value="TPS_OM_transporter"/>
</dbReference>
<comment type="caution">
    <text evidence="8">The sequence shown here is derived from an EMBL/GenBank/DDBJ whole genome shotgun (WGS) entry which is preliminary data.</text>
</comment>
<dbReference type="InterPro" id="IPR005565">
    <property type="entry name" value="Hemolysn_activator_HlyB_C"/>
</dbReference>
<evidence type="ECO:0000256" key="2">
    <source>
        <dbReference type="ARBA" id="ARBA00022692"/>
    </source>
</evidence>
<dbReference type="Proteomes" id="UP000285023">
    <property type="component" value="Unassembled WGS sequence"/>
</dbReference>
<evidence type="ECO:0000259" key="6">
    <source>
        <dbReference type="Pfam" id="PF03865"/>
    </source>
</evidence>
<dbReference type="AlphaFoldDB" id="A0A418Q401"/>
<dbReference type="PANTHER" id="PTHR34597:SF6">
    <property type="entry name" value="BLR6126 PROTEIN"/>
    <property type="match status" value="1"/>
</dbReference>
<dbReference type="EMBL" id="QXTF01000001">
    <property type="protein sequence ID" value="RIX32620.1"/>
    <property type="molecule type" value="Genomic_DNA"/>
</dbReference>
<evidence type="ECO:0000259" key="7">
    <source>
        <dbReference type="Pfam" id="PF08479"/>
    </source>
</evidence>
<keyword evidence="9" id="KW-1185">Reference proteome</keyword>
<protein>
    <submittedName>
        <fullName evidence="8">ShlB/FhaC/HecB family hemolysin secretion/activation protein</fullName>
    </submittedName>
</protein>
<dbReference type="Pfam" id="PF08479">
    <property type="entry name" value="POTRA_2"/>
    <property type="match status" value="1"/>
</dbReference>
<accession>A0A418Q401</accession>
<keyword evidence="5" id="KW-0732">Signal</keyword>
<dbReference type="GO" id="GO:0008320">
    <property type="term" value="F:protein transmembrane transporter activity"/>
    <property type="evidence" value="ECO:0007669"/>
    <property type="project" value="TreeGrafter"/>
</dbReference>
<keyword evidence="2" id="KW-0812">Transmembrane</keyword>
<name>A0A418Q401_9SPHN</name>